<feature type="transmembrane region" description="Helical" evidence="7">
    <location>
        <begin position="255"/>
        <end position="280"/>
    </location>
</feature>
<evidence type="ECO:0000256" key="7">
    <source>
        <dbReference type="SAM" id="Phobius"/>
    </source>
</evidence>
<keyword evidence="2 7" id="KW-0812">Transmembrane</keyword>
<evidence type="ECO:0000259" key="8">
    <source>
        <dbReference type="Pfam" id="PF20684"/>
    </source>
</evidence>
<dbReference type="EMBL" id="MDYP01000026">
    <property type="protein sequence ID" value="OQE05218.1"/>
    <property type="molecule type" value="Genomic_DNA"/>
</dbReference>
<evidence type="ECO:0000256" key="4">
    <source>
        <dbReference type="ARBA" id="ARBA00023136"/>
    </source>
</evidence>
<evidence type="ECO:0000256" key="2">
    <source>
        <dbReference type="ARBA" id="ARBA00022692"/>
    </source>
</evidence>
<dbReference type="PANTHER" id="PTHR33048:SF163">
    <property type="entry name" value="INTEGRAL MEMBRANE PROTEIN (AFU_ORTHOLOGUE AFUA_8G05510)"/>
    <property type="match status" value="1"/>
</dbReference>
<dbReference type="InterPro" id="IPR052337">
    <property type="entry name" value="SAT4-like"/>
</dbReference>
<feature type="transmembrane region" description="Helical" evidence="7">
    <location>
        <begin position="140"/>
        <end position="160"/>
    </location>
</feature>
<keyword evidence="4 7" id="KW-0472">Membrane</keyword>
<evidence type="ECO:0000256" key="3">
    <source>
        <dbReference type="ARBA" id="ARBA00022989"/>
    </source>
</evidence>
<evidence type="ECO:0000256" key="5">
    <source>
        <dbReference type="ARBA" id="ARBA00038359"/>
    </source>
</evidence>
<evidence type="ECO:0000313" key="10">
    <source>
        <dbReference type="Proteomes" id="UP000191518"/>
    </source>
</evidence>
<feature type="region of interest" description="Disordered" evidence="6">
    <location>
        <begin position="299"/>
        <end position="325"/>
    </location>
</feature>
<comment type="similarity">
    <text evidence="5">Belongs to the SAT4 family.</text>
</comment>
<keyword evidence="10" id="KW-1185">Reference proteome</keyword>
<organism evidence="9 10">
    <name type="scientific">Penicillium vulpinum</name>
    <dbReference type="NCBI Taxonomy" id="29845"/>
    <lineage>
        <taxon>Eukaryota</taxon>
        <taxon>Fungi</taxon>
        <taxon>Dikarya</taxon>
        <taxon>Ascomycota</taxon>
        <taxon>Pezizomycotina</taxon>
        <taxon>Eurotiomycetes</taxon>
        <taxon>Eurotiomycetidae</taxon>
        <taxon>Eurotiales</taxon>
        <taxon>Aspergillaceae</taxon>
        <taxon>Penicillium</taxon>
    </lineage>
</organism>
<dbReference type="AlphaFoldDB" id="A0A1V6RUF7"/>
<feature type="transmembrane region" description="Helical" evidence="7">
    <location>
        <begin position="61"/>
        <end position="81"/>
    </location>
</feature>
<evidence type="ECO:0000256" key="6">
    <source>
        <dbReference type="SAM" id="MobiDB-lite"/>
    </source>
</evidence>
<proteinExistence type="inferred from homology"/>
<sequence>MNVDPAILAVFGPAPSNIDLTASEVSVNNGVVIAMLCLATVFVILRFTARIVLQNALMTDDWAIIAALSFICATTGISVAGGTTGAGKHIWAIKLGELMDLYRLLFTYTFIYASACTCTRLSILAFYARVFSPLEQSLKVALVFGSFLTISYPVIIWVTMGNACKPVSHFWTQFGGTKGKCINVNQFFLALGILNMLNDLIILIIPFPRIAKLQMTLRKKLAICGIMAVGIFVFVASIVRIYFLSEFMKAVDVTWLMGPVFIWSTIEPSVAVVCACLPHLAPLARLAHRSILSSLHSQRTTGISSERPEGLSGSGQGLQKGNKINNRGPTFDYGLDQLKKCANDDEIGLTNYVTVDPNGGMHPSNDSVSEDGHNHSIAVHSSFVQSESPRPPW</sequence>
<dbReference type="STRING" id="29845.A0A1V6RUF7"/>
<feature type="domain" description="Rhodopsin" evidence="8">
    <location>
        <begin position="45"/>
        <end position="285"/>
    </location>
</feature>
<dbReference type="GO" id="GO:0016020">
    <property type="term" value="C:membrane"/>
    <property type="evidence" value="ECO:0007669"/>
    <property type="project" value="UniProtKB-SubCell"/>
</dbReference>
<gene>
    <name evidence="9" type="ORF">PENVUL_c026G05372</name>
</gene>
<protein>
    <recommendedName>
        <fullName evidence="8">Rhodopsin domain-containing protein</fullName>
    </recommendedName>
</protein>
<dbReference type="Pfam" id="PF20684">
    <property type="entry name" value="Fung_rhodopsin"/>
    <property type="match status" value="1"/>
</dbReference>
<comment type="caution">
    <text evidence="9">The sequence shown here is derived from an EMBL/GenBank/DDBJ whole genome shotgun (WGS) entry which is preliminary data.</text>
</comment>
<dbReference type="InterPro" id="IPR049326">
    <property type="entry name" value="Rhodopsin_dom_fungi"/>
</dbReference>
<dbReference type="PANTHER" id="PTHR33048">
    <property type="entry name" value="PTH11-LIKE INTEGRAL MEMBRANE PROTEIN (AFU_ORTHOLOGUE AFUA_5G11245)"/>
    <property type="match status" value="1"/>
</dbReference>
<feature type="transmembrane region" description="Helical" evidence="7">
    <location>
        <begin position="101"/>
        <end position="128"/>
    </location>
</feature>
<feature type="region of interest" description="Disordered" evidence="6">
    <location>
        <begin position="354"/>
        <end position="373"/>
    </location>
</feature>
<name>A0A1V6RUF7_9EURO</name>
<evidence type="ECO:0000256" key="1">
    <source>
        <dbReference type="ARBA" id="ARBA00004141"/>
    </source>
</evidence>
<comment type="subcellular location">
    <subcellularLocation>
        <location evidence="1">Membrane</location>
        <topology evidence="1">Multi-pass membrane protein</topology>
    </subcellularLocation>
</comment>
<dbReference type="Proteomes" id="UP000191518">
    <property type="component" value="Unassembled WGS sequence"/>
</dbReference>
<feature type="transmembrane region" description="Helical" evidence="7">
    <location>
        <begin position="30"/>
        <end position="49"/>
    </location>
</feature>
<feature type="transmembrane region" description="Helical" evidence="7">
    <location>
        <begin position="221"/>
        <end position="243"/>
    </location>
</feature>
<reference evidence="10" key="1">
    <citation type="journal article" date="2017" name="Nat. Microbiol.">
        <title>Global analysis of biosynthetic gene clusters reveals vast potential of secondary metabolite production in Penicillium species.</title>
        <authorList>
            <person name="Nielsen J.C."/>
            <person name="Grijseels S."/>
            <person name="Prigent S."/>
            <person name="Ji B."/>
            <person name="Dainat J."/>
            <person name="Nielsen K.F."/>
            <person name="Frisvad J.C."/>
            <person name="Workman M."/>
            <person name="Nielsen J."/>
        </authorList>
    </citation>
    <scope>NUCLEOTIDE SEQUENCE [LARGE SCALE GENOMIC DNA]</scope>
    <source>
        <strain evidence="10">IBT 29486</strain>
    </source>
</reference>
<keyword evidence="3 7" id="KW-1133">Transmembrane helix</keyword>
<feature type="transmembrane region" description="Helical" evidence="7">
    <location>
        <begin position="187"/>
        <end position="209"/>
    </location>
</feature>
<evidence type="ECO:0000313" key="9">
    <source>
        <dbReference type="EMBL" id="OQE05218.1"/>
    </source>
</evidence>
<accession>A0A1V6RUF7</accession>